<dbReference type="EMBL" id="CP010429">
    <property type="protein sequence ID" value="AKD55758.1"/>
    <property type="molecule type" value="Genomic_DNA"/>
</dbReference>
<dbReference type="RefSeq" id="WP_046574259.1">
    <property type="nucleotide sequence ID" value="NZ_CP010429.1"/>
</dbReference>
<evidence type="ECO:0000313" key="1">
    <source>
        <dbReference type="EMBL" id="AKD55758.1"/>
    </source>
</evidence>
<sequence length="82" mass="9424">MSQLLIEMDSEEDEALLMQLLPRLSGRLVEKRNTAQTQFKRDSLKGVFAKLTQSGVAQKYGDPSDWQREIRSWDRLLDGLQG</sequence>
<dbReference type="OrthoDB" id="964165at2"/>
<proteinExistence type="predicted"/>
<dbReference type="STRING" id="1379870.SD10_13455"/>
<name>A0A0E3ZWK2_9BACT</name>
<dbReference type="PATRIC" id="fig|1379870.5.peg.2924"/>
<dbReference type="KEGG" id="srd:SD10_13455"/>
<reference evidence="1 2" key="1">
    <citation type="journal article" date="2014" name="Curr. Microbiol.">
        <title>Spirosoma radiotolerans sp. nov., a gamma-radiation-resistant bacterium isolated from gamma ray-irradiated soil.</title>
        <authorList>
            <person name="Lee J.J."/>
            <person name="Srinivasan S."/>
            <person name="Lim S."/>
            <person name="Joe M."/>
            <person name="Im S."/>
            <person name="Bae S.I."/>
            <person name="Park K.R."/>
            <person name="Han J.H."/>
            <person name="Park S.H."/>
            <person name="Joo B.M."/>
            <person name="Park S.J."/>
            <person name="Kim M.K."/>
        </authorList>
    </citation>
    <scope>NUCLEOTIDE SEQUENCE [LARGE SCALE GENOMIC DNA]</scope>
    <source>
        <strain evidence="1 2">DG5A</strain>
    </source>
</reference>
<protein>
    <submittedName>
        <fullName evidence="1">Uncharacterized protein</fullName>
    </submittedName>
</protein>
<dbReference type="HOGENOM" id="CLU_2556595_0_0_10"/>
<dbReference type="Proteomes" id="UP000033054">
    <property type="component" value="Chromosome"/>
</dbReference>
<evidence type="ECO:0000313" key="2">
    <source>
        <dbReference type="Proteomes" id="UP000033054"/>
    </source>
</evidence>
<gene>
    <name evidence="1" type="ORF">SD10_13455</name>
</gene>
<accession>A0A0E3ZWK2</accession>
<organism evidence="1 2">
    <name type="scientific">Spirosoma radiotolerans</name>
    <dbReference type="NCBI Taxonomy" id="1379870"/>
    <lineage>
        <taxon>Bacteria</taxon>
        <taxon>Pseudomonadati</taxon>
        <taxon>Bacteroidota</taxon>
        <taxon>Cytophagia</taxon>
        <taxon>Cytophagales</taxon>
        <taxon>Cytophagaceae</taxon>
        <taxon>Spirosoma</taxon>
    </lineage>
</organism>
<dbReference type="AlphaFoldDB" id="A0A0E3ZWK2"/>
<keyword evidence="2" id="KW-1185">Reference proteome</keyword>